<dbReference type="SFLD" id="SFLDG01383">
    <property type="entry name" value="cyclic_pyranopterin_phosphate"/>
    <property type="match status" value="1"/>
</dbReference>
<evidence type="ECO:0000256" key="9">
    <source>
        <dbReference type="ARBA" id="ARBA00023150"/>
    </source>
</evidence>
<dbReference type="PROSITE" id="PS51918">
    <property type="entry name" value="RADICAL_SAM"/>
    <property type="match status" value="1"/>
</dbReference>
<comment type="cofactor">
    <cofactor evidence="12">
        <name>[4Fe-4S] cluster</name>
        <dbReference type="ChEBI" id="CHEBI:49883"/>
    </cofactor>
    <text evidence="12">Binds 2 [4Fe-4S] clusters. Binds 1 [4Fe-4S] cluster coordinated with 3 cysteines and an exchangeable S-adenosyl-L-methionine and 1 [4Fe-4S] cluster coordinated with 3 cysteines and the GTP-derived substrate.</text>
</comment>
<evidence type="ECO:0000256" key="8">
    <source>
        <dbReference type="ARBA" id="ARBA00023134"/>
    </source>
</evidence>
<dbReference type="InterPro" id="IPR010505">
    <property type="entry name" value="MoaA_twitch"/>
</dbReference>
<dbReference type="InterPro" id="IPR013785">
    <property type="entry name" value="Aldolase_TIM"/>
</dbReference>
<dbReference type="InterPro" id="IPR013483">
    <property type="entry name" value="MoaA"/>
</dbReference>
<dbReference type="InterPro" id="IPR040064">
    <property type="entry name" value="MoaA-like"/>
</dbReference>
<feature type="binding site" evidence="12">
    <location>
        <begin position="271"/>
        <end position="273"/>
    </location>
    <ligand>
        <name>GTP</name>
        <dbReference type="ChEBI" id="CHEBI:37565"/>
    </ligand>
</feature>
<evidence type="ECO:0000313" key="14">
    <source>
        <dbReference type="EMBL" id="PYE15973.1"/>
    </source>
</evidence>
<comment type="subunit">
    <text evidence="12">Monomer and homodimer.</text>
</comment>
<evidence type="ECO:0000256" key="1">
    <source>
        <dbReference type="ARBA" id="ARBA00012167"/>
    </source>
</evidence>
<comment type="function">
    <text evidence="12">Catalyzes the cyclization of GTP to (8S)-3',8-cyclo-7,8-dihydroguanosine 5'-triphosphate.</text>
</comment>
<evidence type="ECO:0000256" key="3">
    <source>
        <dbReference type="ARBA" id="ARBA00022691"/>
    </source>
</evidence>
<feature type="binding site" evidence="12">
    <location>
        <position position="78"/>
    </location>
    <ligand>
        <name>S-adenosyl-L-methionine</name>
        <dbReference type="ChEBI" id="CHEBI:59789"/>
    </ligand>
</feature>
<keyword evidence="10 12" id="KW-0456">Lyase</keyword>
<comment type="pathway">
    <text evidence="12">Cofactor biosynthesis; molybdopterin biosynthesis.</text>
</comment>
<keyword evidence="7 12" id="KW-0411">Iron-sulfur</keyword>
<dbReference type="Pfam" id="PF04055">
    <property type="entry name" value="Radical_SAM"/>
    <property type="match status" value="1"/>
</dbReference>
<reference evidence="14 15" key="1">
    <citation type="submission" date="2018-06" db="EMBL/GenBank/DDBJ databases">
        <title>Genomic Encyclopedia of Type Strains, Phase IV (KMG-IV): sequencing the most valuable type-strain genomes for metagenomic binning, comparative biology and taxonomic classification.</title>
        <authorList>
            <person name="Goeker M."/>
        </authorList>
    </citation>
    <scope>NUCLEOTIDE SEQUENCE [LARGE SCALE GENOMIC DNA]</scope>
    <source>
        <strain evidence="14 15">DSM 45521</strain>
    </source>
</reference>
<keyword evidence="8 12" id="KW-0342">GTP-binding</keyword>
<feature type="binding site" evidence="12">
    <location>
        <position position="166"/>
    </location>
    <ligand>
        <name>GTP</name>
        <dbReference type="ChEBI" id="CHEBI:37565"/>
    </ligand>
</feature>
<dbReference type="InterPro" id="IPR007197">
    <property type="entry name" value="rSAM"/>
</dbReference>
<dbReference type="UniPathway" id="UPA00344"/>
<feature type="binding site" evidence="12">
    <location>
        <position position="104"/>
    </location>
    <ligand>
        <name>GTP</name>
        <dbReference type="ChEBI" id="CHEBI:37565"/>
    </ligand>
</feature>
<feature type="binding site" evidence="12">
    <location>
        <position position="269"/>
    </location>
    <ligand>
        <name>[4Fe-4S] cluster</name>
        <dbReference type="ChEBI" id="CHEBI:49883"/>
        <label>2</label>
        <note>4Fe-4S-substrate</note>
    </ligand>
</feature>
<evidence type="ECO:0000256" key="10">
    <source>
        <dbReference type="ARBA" id="ARBA00023239"/>
    </source>
</evidence>
<dbReference type="GO" id="GO:0061799">
    <property type="term" value="F:cyclic pyranopterin monophosphate synthase activity"/>
    <property type="evidence" value="ECO:0007669"/>
    <property type="project" value="TreeGrafter"/>
</dbReference>
<evidence type="ECO:0000256" key="12">
    <source>
        <dbReference type="HAMAP-Rule" id="MF_01225"/>
    </source>
</evidence>
<gene>
    <name evidence="12" type="primary">moaA</name>
    <name evidence="14" type="ORF">DFR67_109201</name>
</gene>
<keyword evidence="3 12" id="KW-0949">S-adenosyl-L-methionine</keyword>
<dbReference type="GO" id="GO:0061798">
    <property type="term" value="F:GTP 3',8'-cyclase activity"/>
    <property type="evidence" value="ECO:0007669"/>
    <property type="project" value="UniProtKB-UniRule"/>
</dbReference>
<dbReference type="InterPro" id="IPR006638">
    <property type="entry name" value="Elp3/MiaA/NifB-like_rSAM"/>
</dbReference>
<feature type="binding site" evidence="12">
    <location>
        <position position="202"/>
    </location>
    <ligand>
        <name>S-adenosyl-L-methionine</name>
        <dbReference type="ChEBI" id="CHEBI:59789"/>
    </ligand>
</feature>
<dbReference type="GO" id="GO:0005525">
    <property type="term" value="F:GTP binding"/>
    <property type="evidence" value="ECO:0007669"/>
    <property type="project" value="UniProtKB-UniRule"/>
</dbReference>
<keyword evidence="9 12" id="KW-0501">Molybdenum cofactor biosynthesis</keyword>
<evidence type="ECO:0000313" key="15">
    <source>
        <dbReference type="Proteomes" id="UP000247591"/>
    </source>
</evidence>
<feature type="binding site" evidence="12">
    <location>
        <position position="27"/>
    </location>
    <ligand>
        <name>[4Fe-4S] cluster</name>
        <dbReference type="ChEBI" id="CHEBI:49883"/>
        <label>1</label>
        <note>4Fe-4S-S-AdoMet</note>
    </ligand>
</feature>
<dbReference type="CDD" id="cd01335">
    <property type="entry name" value="Radical_SAM"/>
    <property type="match status" value="1"/>
</dbReference>
<dbReference type="NCBIfam" id="TIGR02666">
    <property type="entry name" value="moaA"/>
    <property type="match status" value="1"/>
</dbReference>
<dbReference type="InterPro" id="IPR000385">
    <property type="entry name" value="MoaA_NifB_PqqE_Fe-S-bd_CS"/>
</dbReference>
<protein>
    <recommendedName>
        <fullName evidence="1 12">GTP 3',8-cyclase</fullName>
        <ecNumber evidence="1 12">4.1.99.22</ecNumber>
    </recommendedName>
    <alternativeName>
        <fullName evidence="12">Molybdenum cofactor biosynthesis protein A</fullName>
    </alternativeName>
</protein>
<dbReference type="CDD" id="cd21117">
    <property type="entry name" value="Twitch_MoaA"/>
    <property type="match status" value="1"/>
</dbReference>
<feature type="binding site" evidence="12">
    <location>
        <position position="34"/>
    </location>
    <ligand>
        <name>[4Fe-4S] cluster</name>
        <dbReference type="ChEBI" id="CHEBI:49883"/>
        <label>1</label>
        <note>4Fe-4S-S-AdoMet</note>
    </ligand>
</feature>
<dbReference type="GO" id="GO:0046872">
    <property type="term" value="F:metal ion binding"/>
    <property type="evidence" value="ECO:0007669"/>
    <property type="project" value="UniProtKB-KW"/>
</dbReference>
<evidence type="ECO:0000256" key="6">
    <source>
        <dbReference type="ARBA" id="ARBA00023004"/>
    </source>
</evidence>
<sequence length="343" mass="37340">MSAPSGVVRDTLERPLHDLRISVTDRCNFRCVYCMPREKFGADHSYLPRSDLLTFDEIARVARVGGRLGIRKIRLTGGEPLLRAGIADLIAELRINPDLDIAMTTNGALLGAHAVSLKAAGLDRVTVSLDSINPVVFEQMSDTRIPLSRVLAGIAAAAEAGLGPVKLNAVVRREINGGHDHLLALADHFRGTDTTVRFIEYMDVGTTNGWNLGEVVPARIIVDTISAVFPLALVPPRYPGEVAARYRYRDGMGEIGVISSVTNPFCRSCTRARLSADGQVHTCLFSSGGFDLRSHLRSGASDLELEAILRRLWLGRKDRYSELRSAATDSVTTNKIEMSYIGG</sequence>
<feature type="binding site" evidence="12">
    <location>
        <position position="20"/>
    </location>
    <ligand>
        <name>GTP</name>
        <dbReference type="ChEBI" id="CHEBI:37565"/>
    </ligand>
</feature>
<dbReference type="GO" id="GO:0006777">
    <property type="term" value="P:Mo-molybdopterin cofactor biosynthetic process"/>
    <property type="evidence" value="ECO:0007669"/>
    <property type="project" value="UniProtKB-UniRule"/>
</dbReference>
<dbReference type="SMART" id="SM00729">
    <property type="entry name" value="Elp3"/>
    <property type="match status" value="1"/>
</dbReference>
<dbReference type="GO" id="GO:0051539">
    <property type="term" value="F:4 iron, 4 sulfur cluster binding"/>
    <property type="evidence" value="ECO:0007669"/>
    <property type="project" value="UniProtKB-UniRule"/>
</dbReference>
<dbReference type="SUPFAM" id="SSF102114">
    <property type="entry name" value="Radical SAM enzymes"/>
    <property type="match status" value="1"/>
</dbReference>
<name>A0A318RKI9_WILLI</name>
<dbReference type="AlphaFoldDB" id="A0A318RKI9"/>
<dbReference type="SFLD" id="SFLDG01386">
    <property type="entry name" value="main_SPASM_domain-containing"/>
    <property type="match status" value="1"/>
</dbReference>
<proteinExistence type="inferred from homology"/>
<dbReference type="SFLD" id="SFLDG01067">
    <property type="entry name" value="SPASM/twitch_domain_containing"/>
    <property type="match status" value="1"/>
</dbReference>
<keyword evidence="15" id="KW-1185">Reference proteome</keyword>
<feature type="binding site" evidence="12">
    <location>
        <position position="31"/>
    </location>
    <ligand>
        <name>[4Fe-4S] cluster</name>
        <dbReference type="ChEBI" id="CHEBI:49883"/>
        <label>1</label>
        <note>4Fe-4S-S-AdoMet</note>
    </ligand>
</feature>
<dbReference type="Gene3D" id="3.20.20.70">
    <property type="entry name" value="Aldolase class I"/>
    <property type="match status" value="1"/>
</dbReference>
<keyword evidence="4 12" id="KW-0479">Metal-binding</keyword>
<feature type="domain" description="Radical SAM core" evidence="13">
    <location>
        <begin position="11"/>
        <end position="231"/>
    </location>
</feature>
<keyword evidence="6 12" id="KW-0408">Iron</keyword>
<dbReference type="EC" id="4.1.99.22" evidence="1 12"/>
<feature type="binding site" evidence="12">
    <location>
        <position position="74"/>
    </location>
    <ligand>
        <name>GTP</name>
        <dbReference type="ChEBI" id="CHEBI:37565"/>
    </ligand>
</feature>
<evidence type="ECO:0000256" key="11">
    <source>
        <dbReference type="ARBA" id="ARBA00048697"/>
    </source>
</evidence>
<evidence type="ECO:0000259" key="13">
    <source>
        <dbReference type="PROSITE" id="PS51918"/>
    </source>
</evidence>
<feature type="binding site" evidence="12">
    <location>
        <position position="283"/>
    </location>
    <ligand>
        <name>[4Fe-4S] cluster</name>
        <dbReference type="ChEBI" id="CHEBI:49883"/>
        <label>2</label>
        <note>4Fe-4S-substrate</note>
    </ligand>
</feature>
<comment type="catalytic activity">
    <reaction evidence="11 12">
        <text>GTP + AH2 + S-adenosyl-L-methionine = (8S)-3',8-cyclo-7,8-dihydroguanosine 5'-triphosphate + 5'-deoxyadenosine + L-methionine + A + H(+)</text>
        <dbReference type="Rhea" id="RHEA:49576"/>
        <dbReference type="ChEBI" id="CHEBI:13193"/>
        <dbReference type="ChEBI" id="CHEBI:15378"/>
        <dbReference type="ChEBI" id="CHEBI:17319"/>
        <dbReference type="ChEBI" id="CHEBI:17499"/>
        <dbReference type="ChEBI" id="CHEBI:37565"/>
        <dbReference type="ChEBI" id="CHEBI:57844"/>
        <dbReference type="ChEBI" id="CHEBI:59789"/>
        <dbReference type="ChEBI" id="CHEBI:131766"/>
        <dbReference type="EC" id="4.1.99.22"/>
    </reaction>
</comment>
<evidence type="ECO:0000256" key="2">
    <source>
        <dbReference type="ARBA" id="ARBA00022485"/>
    </source>
</evidence>
<dbReference type="PANTHER" id="PTHR22960:SF0">
    <property type="entry name" value="MOLYBDENUM COFACTOR BIOSYNTHESIS PROTEIN 1"/>
    <property type="match status" value="1"/>
</dbReference>
<accession>A0A318RKI9</accession>
<evidence type="ECO:0000256" key="7">
    <source>
        <dbReference type="ARBA" id="ARBA00023014"/>
    </source>
</evidence>
<keyword evidence="5 12" id="KW-0547">Nucleotide-binding</keyword>
<feature type="binding site" evidence="12">
    <location>
        <position position="128"/>
    </location>
    <ligand>
        <name>S-adenosyl-L-methionine</name>
        <dbReference type="ChEBI" id="CHEBI:59789"/>
    </ligand>
</feature>
<feature type="binding site" evidence="12">
    <location>
        <position position="266"/>
    </location>
    <ligand>
        <name>[4Fe-4S] cluster</name>
        <dbReference type="ChEBI" id="CHEBI:49883"/>
        <label>2</label>
        <note>4Fe-4S-substrate</note>
    </ligand>
</feature>
<dbReference type="InterPro" id="IPR058240">
    <property type="entry name" value="rSAM_sf"/>
</dbReference>
<comment type="caution">
    <text evidence="14">The sequence shown here is derived from an EMBL/GenBank/DDBJ whole genome shotgun (WGS) entry which is preliminary data.</text>
</comment>
<feature type="binding site" evidence="12">
    <location>
        <position position="33"/>
    </location>
    <ligand>
        <name>S-adenosyl-L-methionine</name>
        <dbReference type="ChEBI" id="CHEBI:59789"/>
    </ligand>
</feature>
<evidence type="ECO:0000256" key="5">
    <source>
        <dbReference type="ARBA" id="ARBA00022741"/>
    </source>
</evidence>
<dbReference type="InterPro" id="IPR050105">
    <property type="entry name" value="MoCo_biosynth_MoaA/MoaC"/>
</dbReference>
<dbReference type="EMBL" id="QJSP01000009">
    <property type="protein sequence ID" value="PYE15973.1"/>
    <property type="molecule type" value="Genomic_DNA"/>
</dbReference>
<dbReference type="PROSITE" id="PS01305">
    <property type="entry name" value="MOAA_NIFB_PQQE"/>
    <property type="match status" value="1"/>
</dbReference>
<dbReference type="SFLD" id="SFLDS00029">
    <property type="entry name" value="Radical_SAM"/>
    <property type="match status" value="1"/>
</dbReference>
<organism evidence="14 15">
    <name type="scientific">Williamsia limnetica</name>
    <dbReference type="NCBI Taxonomy" id="882452"/>
    <lineage>
        <taxon>Bacteria</taxon>
        <taxon>Bacillati</taxon>
        <taxon>Actinomycetota</taxon>
        <taxon>Actinomycetes</taxon>
        <taxon>Mycobacteriales</taxon>
        <taxon>Nocardiaceae</taxon>
        <taxon>Williamsia</taxon>
    </lineage>
</organism>
<dbReference type="Proteomes" id="UP000247591">
    <property type="component" value="Unassembled WGS sequence"/>
</dbReference>
<keyword evidence="2 12" id="KW-0004">4Fe-4S</keyword>
<dbReference type="GO" id="GO:1904047">
    <property type="term" value="F:S-adenosyl-L-methionine binding"/>
    <property type="evidence" value="ECO:0007669"/>
    <property type="project" value="UniProtKB-UniRule"/>
</dbReference>
<dbReference type="HAMAP" id="MF_01225_B">
    <property type="entry name" value="MoaA_B"/>
    <property type="match status" value="1"/>
</dbReference>
<dbReference type="PANTHER" id="PTHR22960">
    <property type="entry name" value="MOLYBDOPTERIN COFACTOR SYNTHESIS PROTEIN A"/>
    <property type="match status" value="1"/>
</dbReference>
<dbReference type="RefSeq" id="WP_110470694.1">
    <property type="nucleotide sequence ID" value="NZ_QJSP01000009.1"/>
</dbReference>
<comment type="similarity">
    <text evidence="12">Belongs to the radical SAM superfamily. MoaA family.</text>
</comment>
<dbReference type="OrthoDB" id="9763993at2"/>
<evidence type="ECO:0000256" key="4">
    <source>
        <dbReference type="ARBA" id="ARBA00022723"/>
    </source>
</evidence>
<dbReference type="Pfam" id="PF06463">
    <property type="entry name" value="Mob_synth_C"/>
    <property type="match status" value="1"/>
</dbReference>